<organism evidence="2 3">
    <name type="scientific">Rubripirellula obstinata</name>
    <dbReference type="NCBI Taxonomy" id="406547"/>
    <lineage>
        <taxon>Bacteria</taxon>
        <taxon>Pseudomonadati</taxon>
        <taxon>Planctomycetota</taxon>
        <taxon>Planctomycetia</taxon>
        <taxon>Pirellulales</taxon>
        <taxon>Pirellulaceae</taxon>
        <taxon>Rubripirellula</taxon>
    </lineage>
</organism>
<feature type="compositionally biased region" description="Basic and acidic residues" evidence="1">
    <location>
        <begin position="29"/>
        <end position="59"/>
    </location>
</feature>
<dbReference type="EMBL" id="VRLW01000001">
    <property type="protein sequence ID" value="KAA1261158.1"/>
    <property type="molecule type" value="Genomic_DNA"/>
</dbReference>
<feature type="compositionally biased region" description="Polar residues" evidence="1">
    <location>
        <begin position="1"/>
        <end position="15"/>
    </location>
</feature>
<name>A0A5B1CJ83_9BACT</name>
<evidence type="ECO:0000313" key="2">
    <source>
        <dbReference type="EMBL" id="KAA1261158.1"/>
    </source>
</evidence>
<feature type="region of interest" description="Disordered" evidence="1">
    <location>
        <begin position="1"/>
        <end position="59"/>
    </location>
</feature>
<dbReference type="RefSeq" id="WP_068260001.1">
    <property type="nucleotide sequence ID" value="NZ_LWSK01000013.1"/>
</dbReference>
<protein>
    <submittedName>
        <fullName evidence="2">Uncharacterized protein</fullName>
    </submittedName>
</protein>
<evidence type="ECO:0000313" key="3">
    <source>
        <dbReference type="Proteomes" id="UP000322699"/>
    </source>
</evidence>
<proteinExistence type="predicted"/>
<dbReference type="AlphaFoldDB" id="A0A5B1CJ83"/>
<reference evidence="2 3" key="1">
    <citation type="submission" date="2019-08" db="EMBL/GenBank/DDBJ databases">
        <title>Deep-cultivation of Planctomycetes and their phenomic and genomic characterization uncovers novel biology.</title>
        <authorList>
            <person name="Wiegand S."/>
            <person name="Jogler M."/>
            <person name="Boedeker C."/>
            <person name="Pinto D."/>
            <person name="Vollmers J."/>
            <person name="Rivas-Marin E."/>
            <person name="Kohn T."/>
            <person name="Peeters S.H."/>
            <person name="Heuer A."/>
            <person name="Rast P."/>
            <person name="Oberbeckmann S."/>
            <person name="Bunk B."/>
            <person name="Jeske O."/>
            <person name="Meyerdierks A."/>
            <person name="Storesund J.E."/>
            <person name="Kallscheuer N."/>
            <person name="Luecker S."/>
            <person name="Lage O.M."/>
            <person name="Pohl T."/>
            <person name="Merkel B.J."/>
            <person name="Hornburger P."/>
            <person name="Mueller R.-W."/>
            <person name="Bruemmer F."/>
            <person name="Labrenz M."/>
            <person name="Spormann A.M."/>
            <person name="Op Den Camp H."/>
            <person name="Overmann J."/>
            <person name="Amann R."/>
            <person name="Jetten M.S.M."/>
            <person name="Mascher T."/>
            <person name="Medema M.H."/>
            <person name="Devos D.P."/>
            <person name="Kaster A.-K."/>
            <person name="Ovreas L."/>
            <person name="Rohde M."/>
            <person name="Galperin M.Y."/>
            <person name="Jogler C."/>
        </authorList>
    </citation>
    <scope>NUCLEOTIDE SEQUENCE [LARGE SCALE GENOMIC DNA]</scope>
    <source>
        <strain evidence="2 3">LF1</strain>
    </source>
</reference>
<evidence type="ECO:0000256" key="1">
    <source>
        <dbReference type="SAM" id="MobiDB-lite"/>
    </source>
</evidence>
<keyword evidence="3" id="KW-1185">Reference proteome</keyword>
<accession>A0A5B1CJ83</accession>
<comment type="caution">
    <text evidence="2">The sequence shown here is derived from an EMBL/GenBank/DDBJ whole genome shotgun (WGS) entry which is preliminary data.</text>
</comment>
<dbReference type="Proteomes" id="UP000322699">
    <property type="component" value="Unassembled WGS sequence"/>
</dbReference>
<gene>
    <name evidence="2" type="ORF">LF1_37030</name>
</gene>
<sequence>MSEPTKASVQNQRATEPSEEFESPNPSEVTKHPEPPTDEFETHERMQKLHERSDAGDSK</sequence>